<evidence type="ECO:0000313" key="4">
    <source>
        <dbReference type="Proteomes" id="UP000076632"/>
    </source>
</evidence>
<proteinExistence type="predicted"/>
<feature type="domain" description="DUF4604" evidence="2">
    <location>
        <begin position="6"/>
        <end position="168"/>
    </location>
</feature>
<dbReference type="EMBL" id="KV407454">
    <property type="protein sequence ID" value="KZF26596.1"/>
    <property type="molecule type" value="Genomic_DNA"/>
</dbReference>
<dbReference type="GeneID" id="28900856"/>
<dbReference type="InParanoid" id="A0A165JT95"/>
<dbReference type="OMA" id="HPIARNK"/>
<feature type="compositionally biased region" description="Basic and acidic residues" evidence="1">
    <location>
        <begin position="64"/>
        <end position="82"/>
    </location>
</feature>
<dbReference type="RefSeq" id="XP_018192151.1">
    <property type="nucleotide sequence ID" value="XM_018335719.1"/>
</dbReference>
<evidence type="ECO:0000256" key="1">
    <source>
        <dbReference type="SAM" id="MobiDB-lite"/>
    </source>
</evidence>
<dbReference type="AlphaFoldDB" id="A0A165JT95"/>
<sequence length="168" mass="18834">MSFNSKNLSYESKEPNFLRRLKSQYVGGDPQKHARSSVVPSRLRNEDEDEEPTYVEEGSNENITKAEYEALTKGENDAKKSTEPAISEDATSSNPSKTETESEARDETPIRSKEIVAGVGGSQKKRKPVKTVGQDDEEEEEPSEIRNAPKKKSKRPKKAIKLSFDQDD</sequence>
<organism evidence="3 4">
    <name type="scientific">Xylona heveae (strain CBS 132557 / TC161)</name>
    <dbReference type="NCBI Taxonomy" id="1328760"/>
    <lineage>
        <taxon>Eukaryota</taxon>
        <taxon>Fungi</taxon>
        <taxon>Dikarya</taxon>
        <taxon>Ascomycota</taxon>
        <taxon>Pezizomycotina</taxon>
        <taxon>Xylonomycetes</taxon>
        <taxon>Xylonales</taxon>
        <taxon>Xylonaceae</taxon>
        <taxon>Xylona</taxon>
    </lineage>
</organism>
<name>A0A165JT95_XYLHT</name>
<dbReference type="InterPro" id="IPR027911">
    <property type="entry name" value="DUF4604"/>
</dbReference>
<feature type="region of interest" description="Disordered" evidence="1">
    <location>
        <begin position="22"/>
        <end position="168"/>
    </location>
</feature>
<feature type="compositionally biased region" description="Basic residues" evidence="1">
    <location>
        <begin position="148"/>
        <end position="160"/>
    </location>
</feature>
<feature type="compositionally biased region" description="Basic and acidic residues" evidence="1">
    <location>
        <begin position="98"/>
        <end position="114"/>
    </location>
</feature>
<gene>
    <name evidence="3" type="ORF">L228DRAFT_279771</name>
</gene>
<dbReference type="Pfam" id="PF15377">
    <property type="entry name" value="DUF4604"/>
    <property type="match status" value="1"/>
</dbReference>
<evidence type="ECO:0000313" key="3">
    <source>
        <dbReference type="EMBL" id="KZF26596.1"/>
    </source>
</evidence>
<accession>A0A165JT95</accession>
<protein>
    <recommendedName>
        <fullName evidence="2">DUF4604 domain-containing protein</fullName>
    </recommendedName>
</protein>
<evidence type="ECO:0000259" key="2">
    <source>
        <dbReference type="Pfam" id="PF15377"/>
    </source>
</evidence>
<dbReference type="OrthoDB" id="5388322at2759"/>
<dbReference type="Proteomes" id="UP000076632">
    <property type="component" value="Unassembled WGS sequence"/>
</dbReference>
<reference evidence="3 4" key="1">
    <citation type="journal article" date="2016" name="Fungal Biol.">
        <title>The genome of Xylona heveae provides a window into fungal endophytism.</title>
        <authorList>
            <person name="Gazis R."/>
            <person name="Kuo A."/>
            <person name="Riley R."/>
            <person name="LaButti K."/>
            <person name="Lipzen A."/>
            <person name="Lin J."/>
            <person name="Amirebrahimi M."/>
            <person name="Hesse C.N."/>
            <person name="Spatafora J.W."/>
            <person name="Henrissat B."/>
            <person name="Hainaut M."/>
            <person name="Grigoriev I.V."/>
            <person name="Hibbett D.S."/>
        </authorList>
    </citation>
    <scope>NUCLEOTIDE SEQUENCE [LARGE SCALE GENOMIC DNA]</scope>
    <source>
        <strain evidence="3 4">TC161</strain>
    </source>
</reference>
<keyword evidence="4" id="KW-1185">Reference proteome</keyword>